<evidence type="ECO:0000256" key="1">
    <source>
        <dbReference type="ARBA" id="ARBA00004429"/>
    </source>
</evidence>
<evidence type="ECO:0000256" key="7">
    <source>
        <dbReference type="ARBA" id="ARBA00038075"/>
    </source>
</evidence>
<dbReference type="PROSITE" id="PS50850">
    <property type="entry name" value="MFS"/>
    <property type="match status" value="1"/>
</dbReference>
<feature type="domain" description="Major facilitator superfamily (MFS) profile" evidence="10">
    <location>
        <begin position="248"/>
        <end position="447"/>
    </location>
</feature>
<feature type="transmembrane region" description="Helical" evidence="9">
    <location>
        <begin position="37"/>
        <end position="60"/>
    </location>
</feature>
<evidence type="ECO:0000256" key="5">
    <source>
        <dbReference type="ARBA" id="ARBA00022989"/>
    </source>
</evidence>
<keyword evidence="3" id="KW-1003">Cell membrane</keyword>
<evidence type="ECO:0000256" key="6">
    <source>
        <dbReference type="ARBA" id="ARBA00023136"/>
    </source>
</evidence>
<dbReference type="CDD" id="cd06173">
    <property type="entry name" value="MFS_MefA_like"/>
    <property type="match status" value="1"/>
</dbReference>
<dbReference type="GO" id="GO:0022857">
    <property type="term" value="F:transmembrane transporter activity"/>
    <property type="evidence" value="ECO:0007669"/>
    <property type="project" value="InterPro"/>
</dbReference>
<reference evidence="11" key="1">
    <citation type="submission" date="2019-05" db="EMBL/GenBank/DDBJ databases">
        <authorList>
            <person name="Naeem R."/>
            <person name="Antony C."/>
            <person name="Guan Q."/>
        </authorList>
    </citation>
    <scope>NUCLEOTIDE SEQUENCE</scope>
    <source>
        <strain evidence="11">2</strain>
    </source>
</reference>
<feature type="transmembrane region" description="Helical" evidence="9">
    <location>
        <begin position="400"/>
        <end position="423"/>
    </location>
</feature>
<feature type="transmembrane region" description="Helical" evidence="9">
    <location>
        <begin position="374"/>
        <end position="394"/>
    </location>
</feature>
<feature type="transmembrane region" description="Helical" evidence="9">
    <location>
        <begin position="174"/>
        <end position="194"/>
    </location>
</feature>
<evidence type="ECO:0000256" key="8">
    <source>
        <dbReference type="ARBA" id="ARBA00040914"/>
    </source>
</evidence>
<comment type="subcellular location">
    <subcellularLocation>
        <location evidence="1">Cell inner membrane</location>
        <topology evidence="1">Multi-pass membrane protein</topology>
    </subcellularLocation>
</comment>
<dbReference type="GO" id="GO:0005886">
    <property type="term" value="C:plasma membrane"/>
    <property type="evidence" value="ECO:0007669"/>
    <property type="project" value="UniProtKB-SubCell"/>
</dbReference>
<proteinExistence type="inferred from homology"/>
<evidence type="ECO:0000256" key="4">
    <source>
        <dbReference type="ARBA" id="ARBA00022692"/>
    </source>
</evidence>
<evidence type="ECO:0000259" key="10">
    <source>
        <dbReference type="PROSITE" id="PS50850"/>
    </source>
</evidence>
<keyword evidence="6 9" id="KW-0472">Membrane</keyword>
<sequence>MYTLRSDVAAGIGGFPTALARMFRIAMSNCNRVPASLIMFATLTTAMGVGISMLVLPWLVLQRHHSAGDASIVASAAMVPLVFSTLIAGNAIDYFGRRRVSLFCDFFTGVSVAAVPLIASVFGANALNVGVLALVAAFTATFDSAGMTARASMLPEAASRAGWSLDRMNSSCQGVRNVSLIVGPGIGGLMIAAIGGINTMWIVTGASGLSIMAIAALRLEGTGKPRHENRPEGLLSGIAEGLRFVWGLRVLRTLALIELAVAALYLPMESVLFPKYFVDRHQPAELGWVLAAMAVGSLAGALGYAALSKRIRRRTTVLVRILTLAAATVGFALLPPLPIILVLSVFVGLVYGPIRPIYLYLMHTRAPHHLRGRAVGAMTSLTCAAAPLGLVLAGPLSDAVGLRATFSVMAVPITVIGLVAMLLPSLHEMDRTSEQDRSERSLWQLAS</sequence>
<feature type="transmembrane region" description="Helical" evidence="9">
    <location>
        <begin position="340"/>
        <end position="362"/>
    </location>
</feature>
<dbReference type="InterPro" id="IPR020846">
    <property type="entry name" value="MFS_dom"/>
</dbReference>
<dbReference type="PANTHER" id="PTHR23513:SF9">
    <property type="entry name" value="ENTEROBACTIN EXPORTER ENTS"/>
    <property type="match status" value="1"/>
</dbReference>
<dbReference type="EMBL" id="LR589159">
    <property type="protein sequence ID" value="VTP03464.1"/>
    <property type="molecule type" value="Genomic_DNA"/>
</dbReference>
<organism evidence="11">
    <name type="scientific">Mycobacterium riyadhense</name>
    <dbReference type="NCBI Taxonomy" id="486698"/>
    <lineage>
        <taxon>Bacteria</taxon>
        <taxon>Bacillati</taxon>
        <taxon>Actinomycetota</taxon>
        <taxon>Actinomycetes</taxon>
        <taxon>Mycobacteriales</taxon>
        <taxon>Mycobacteriaceae</taxon>
        <taxon>Mycobacterium</taxon>
    </lineage>
</organism>
<feature type="transmembrane region" description="Helical" evidence="9">
    <location>
        <begin position="241"/>
        <end position="266"/>
    </location>
</feature>
<keyword evidence="4 9" id="KW-0812">Transmembrane</keyword>
<feature type="transmembrane region" description="Helical" evidence="9">
    <location>
        <begin position="72"/>
        <end position="95"/>
    </location>
</feature>
<feature type="transmembrane region" description="Helical" evidence="9">
    <location>
        <begin position="102"/>
        <end position="123"/>
    </location>
</feature>
<dbReference type="AlphaFoldDB" id="A0A653F0Z4"/>
<dbReference type="InterPro" id="IPR036259">
    <property type="entry name" value="MFS_trans_sf"/>
</dbReference>
<dbReference type="GO" id="GO:0046677">
    <property type="term" value="P:response to antibiotic"/>
    <property type="evidence" value="ECO:0007669"/>
    <property type="project" value="UniProtKB-KW"/>
</dbReference>
<feature type="transmembrane region" description="Helical" evidence="9">
    <location>
        <begin position="200"/>
        <end position="220"/>
    </location>
</feature>
<evidence type="ECO:0000256" key="3">
    <source>
        <dbReference type="ARBA" id="ARBA00022475"/>
    </source>
</evidence>
<gene>
    <name evidence="11" type="ORF">BIN_B_05055</name>
</gene>
<feature type="transmembrane region" description="Helical" evidence="9">
    <location>
        <begin position="317"/>
        <end position="334"/>
    </location>
</feature>
<protein>
    <recommendedName>
        <fullName evidence="8">Multidrug efflux pump Tap</fullName>
    </recommendedName>
</protein>
<evidence type="ECO:0000313" key="11">
    <source>
        <dbReference type="EMBL" id="VTP03464.1"/>
    </source>
</evidence>
<keyword evidence="2" id="KW-0813">Transport</keyword>
<evidence type="ECO:0000256" key="9">
    <source>
        <dbReference type="SAM" id="Phobius"/>
    </source>
</evidence>
<dbReference type="SUPFAM" id="SSF103473">
    <property type="entry name" value="MFS general substrate transporter"/>
    <property type="match status" value="1"/>
</dbReference>
<dbReference type="Pfam" id="PF07690">
    <property type="entry name" value="MFS_1"/>
    <property type="match status" value="1"/>
</dbReference>
<evidence type="ECO:0000256" key="2">
    <source>
        <dbReference type="ARBA" id="ARBA00022448"/>
    </source>
</evidence>
<accession>A0A653F0Z4</accession>
<feature type="transmembrane region" description="Helical" evidence="9">
    <location>
        <begin position="129"/>
        <end position="153"/>
    </location>
</feature>
<dbReference type="PANTHER" id="PTHR23513">
    <property type="entry name" value="INTEGRAL MEMBRANE EFFLUX PROTEIN-RELATED"/>
    <property type="match status" value="1"/>
</dbReference>
<keyword evidence="5 9" id="KW-1133">Transmembrane helix</keyword>
<comment type="similarity">
    <text evidence="7">Belongs to the major facilitator superfamily. Drug:H(+) antiporter-3 (DHA3) (TC 2.A.1.21) family.</text>
</comment>
<dbReference type="Gene3D" id="1.20.1250.20">
    <property type="entry name" value="MFS general substrate transporter like domains"/>
    <property type="match status" value="2"/>
</dbReference>
<name>A0A653F0Z4_9MYCO</name>
<feature type="transmembrane region" description="Helical" evidence="9">
    <location>
        <begin position="286"/>
        <end position="305"/>
    </location>
</feature>
<dbReference type="InterPro" id="IPR011701">
    <property type="entry name" value="MFS"/>
</dbReference>